<dbReference type="Pfam" id="PF17924">
    <property type="entry name" value="TetR_C_19"/>
    <property type="match status" value="1"/>
</dbReference>
<evidence type="ECO:0000256" key="1">
    <source>
        <dbReference type="ARBA" id="ARBA00023125"/>
    </source>
</evidence>
<sequence>MPSKTFLGLPSDKKAKIISAARAAFSDAPYSEVTVADIIRLAEIPRGSFYQYFKDKDDIYFYLLETFREKFKTSFLSDLQQHDGDLFAALQATYDDITDYLTHGIDQRLIKNIFMEMDYRGYQHLLKSGGPPAARHHKPDWLQWQQDIRDNTDLSKLRISDDQFGLLLHMLFGFMGQSLAHHILQSPEEAQQASTIHAANKFSELLNWFEYGVLKETTGRESND</sequence>
<dbReference type="PANTHER" id="PTHR43479:SF11">
    <property type="entry name" value="ACREF_ENVCD OPERON REPRESSOR-RELATED"/>
    <property type="match status" value="1"/>
</dbReference>
<dbReference type="PROSITE" id="PS50977">
    <property type="entry name" value="HTH_TETR_2"/>
    <property type="match status" value="1"/>
</dbReference>
<organism evidence="4 5">
    <name type="scientific">Lapidilactobacillus mulanensis</name>
    <dbReference type="NCBI Taxonomy" id="2485999"/>
    <lineage>
        <taxon>Bacteria</taxon>
        <taxon>Bacillati</taxon>
        <taxon>Bacillota</taxon>
        <taxon>Bacilli</taxon>
        <taxon>Lactobacillales</taxon>
        <taxon>Lactobacillaceae</taxon>
        <taxon>Lapidilactobacillus</taxon>
    </lineage>
</organism>
<dbReference type="SUPFAM" id="SSF46689">
    <property type="entry name" value="Homeodomain-like"/>
    <property type="match status" value="1"/>
</dbReference>
<evidence type="ECO:0000256" key="2">
    <source>
        <dbReference type="PROSITE-ProRule" id="PRU00335"/>
    </source>
</evidence>
<feature type="DNA-binding region" description="H-T-H motif" evidence="2">
    <location>
        <begin position="34"/>
        <end position="53"/>
    </location>
</feature>
<evidence type="ECO:0000259" key="3">
    <source>
        <dbReference type="PROSITE" id="PS50977"/>
    </source>
</evidence>
<comment type="caution">
    <text evidence="4">The sequence shown here is derived from an EMBL/GenBank/DDBJ whole genome shotgun (WGS) entry which is preliminary data.</text>
</comment>
<name>A0ABW4DN60_9LACO</name>
<protein>
    <submittedName>
        <fullName evidence="4">TetR/AcrR family transcriptional regulator</fullName>
    </submittedName>
</protein>
<dbReference type="Proteomes" id="UP001597244">
    <property type="component" value="Unassembled WGS sequence"/>
</dbReference>
<dbReference type="InterPro" id="IPR001647">
    <property type="entry name" value="HTH_TetR"/>
</dbReference>
<gene>
    <name evidence="4" type="ORF">ACFQ4L_01080</name>
</gene>
<keyword evidence="5" id="KW-1185">Reference proteome</keyword>
<reference evidence="5" key="1">
    <citation type="journal article" date="2019" name="Int. J. Syst. Evol. Microbiol.">
        <title>The Global Catalogue of Microorganisms (GCM) 10K type strain sequencing project: providing services to taxonomists for standard genome sequencing and annotation.</title>
        <authorList>
            <consortium name="The Broad Institute Genomics Platform"/>
            <consortium name="The Broad Institute Genome Sequencing Center for Infectious Disease"/>
            <person name="Wu L."/>
            <person name="Ma J."/>
        </authorList>
    </citation>
    <scope>NUCLEOTIDE SEQUENCE [LARGE SCALE GENOMIC DNA]</scope>
    <source>
        <strain evidence="5">CCM 8951</strain>
    </source>
</reference>
<evidence type="ECO:0000313" key="4">
    <source>
        <dbReference type="EMBL" id="MFD1464685.1"/>
    </source>
</evidence>
<dbReference type="PANTHER" id="PTHR43479">
    <property type="entry name" value="ACREF/ENVCD OPERON REPRESSOR-RELATED"/>
    <property type="match status" value="1"/>
</dbReference>
<feature type="domain" description="HTH tetR-type" evidence="3">
    <location>
        <begin position="11"/>
        <end position="71"/>
    </location>
</feature>
<dbReference type="Gene3D" id="1.10.357.10">
    <property type="entry name" value="Tetracycline Repressor, domain 2"/>
    <property type="match status" value="1"/>
</dbReference>
<evidence type="ECO:0000313" key="5">
    <source>
        <dbReference type="Proteomes" id="UP001597244"/>
    </source>
</evidence>
<accession>A0ABW4DN60</accession>
<dbReference type="EMBL" id="JBHTOF010000014">
    <property type="protein sequence ID" value="MFD1464685.1"/>
    <property type="molecule type" value="Genomic_DNA"/>
</dbReference>
<dbReference type="Pfam" id="PF00440">
    <property type="entry name" value="TetR_N"/>
    <property type="match status" value="1"/>
</dbReference>
<keyword evidence="1 2" id="KW-0238">DNA-binding</keyword>
<proteinExistence type="predicted"/>
<dbReference type="InterPro" id="IPR050624">
    <property type="entry name" value="HTH-type_Tx_Regulator"/>
</dbReference>
<dbReference type="InterPro" id="IPR009057">
    <property type="entry name" value="Homeodomain-like_sf"/>
</dbReference>
<dbReference type="RefSeq" id="WP_125576806.1">
    <property type="nucleotide sequence ID" value="NZ_JBHTOF010000014.1"/>
</dbReference>